<dbReference type="EC" id="2.7.7.70" evidence="16"/>
<keyword evidence="8 16" id="KW-0418">Kinase</keyword>
<evidence type="ECO:0000256" key="15">
    <source>
        <dbReference type="ARBA" id="ARBA00061122"/>
    </source>
</evidence>
<sequence length="477" mass="51341">MNTVIPAFQFARILIIGDVMLDRYWYGDTTRISPEAPVPVVHIKQQAERPGGAGNVALNIRAVGGQVTLISVTGTDSAATSILTQLTAAGIHCAFIQLAEIPTVTKLRVLSRHQQLIRLDFEDNLVQFDTQLVPMQMQRYLDNADIVILSDYNKGALPDPAVLIQLAKAANKLILVDPKGRDFTKYQGATLITPNLAEFEAVVGTCSTLNQLVAKGEALREQLNLQALLITRSQEGMTLLRSGYPPLHLPAHAREVFDVTGAGDTVIGILAAGLAVAQDWVSATALANLAAGLVVTKLGAATVSIAELEHALHFQTNKGIYDQVSLIAAVKAAKANHETIVMTNGCFDILHAGHIRYLTQAKQLGDHLIVAINDDDSVRRLKGNNRPVNTLEKRIAVLNALECVDWIIPFAEDTPEKLICQILPDVLVKGGDYQIQQIAGSDCVLAQGGRVLVLDLMANCSTTAIIAALQNSTLGDR</sequence>
<evidence type="ECO:0000256" key="6">
    <source>
        <dbReference type="ARBA" id="ARBA00022695"/>
    </source>
</evidence>
<dbReference type="AlphaFoldDB" id="A0A090AAB4"/>
<dbReference type="GO" id="GO:0097171">
    <property type="term" value="P:ADP-L-glycero-beta-D-manno-heptose biosynthetic process"/>
    <property type="evidence" value="ECO:0007669"/>
    <property type="project" value="UniProtKB-UniPathway"/>
</dbReference>
<comment type="pathway">
    <text evidence="16">Nucleotide-sugar biosynthesis; ADP-L-glycero-beta-D-manno-heptose biosynthesis; ADP-L-glycero-beta-D-manno-heptose from D-glycero-beta-D-manno-heptose 7-phosphate: step 3/4.</text>
</comment>
<keyword evidence="7 16" id="KW-0547">Nucleotide-binding</keyword>
<dbReference type="UniPathway" id="UPA00958"/>
<evidence type="ECO:0000313" key="20">
    <source>
        <dbReference type="Proteomes" id="UP000031623"/>
    </source>
</evidence>
<evidence type="ECO:0000256" key="12">
    <source>
        <dbReference type="ARBA" id="ARBA00047428"/>
    </source>
</evidence>
<evidence type="ECO:0000256" key="11">
    <source>
        <dbReference type="ARBA" id="ARBA00023277"/>
    </source>
</evidence>
<evidence type="ECO:0000256" key="8">
    <source>
        <dbReference type="ARBA" id="ARBA00022777"/>
    </source>
</evidence>
<dbReference type="Gene3D" id="3.40.50.620">
    <property type="entry name" value="HUPs"/>
    <property type="match status" value="1"/>
</dbReference>
<keyword evidence="6 16" id="KW-0548">Nucleotidyltransferase</keyword>
<dbReference type="GO" id="GO:0033785">
    <property type="term" value="F:heptose 7-phosphate kinase activity"/>
    <property type="evidence" value="ECO:0007669"/>
    <property type="project" value="UniProtKB-UniRule"/>
</dbReference>
<accession>A0A090AAB4</accession>
<evidence type="ECO:0000256" key="1">
    <source>
        <dbReference type="ARBA" id="ARBA00002319"/>
    </source>
</evidence>
<evidence type="ECO:0000256" key="9">
    <source>
        <dbReference type="ARBA" id="ARBA00022840"/>
    </source>
</evidence>
<comment type="catalytic activity">
    <reaction evidence="13 16">
        <text>D-glycero-beta-D-manno-heptose 7-phosphate + ATP = D-glycero-beta-D-manno-heptose 1,7-bisphosphate + ADP + H(+)</text>
        <dbReference type="Rhea" id="RHEA:27473"/>
        <dbReference type="ChEBI" id="CHEBI:15378"/>
        <dbReference type="ChEBI" id="CHEBI:30616"/>
        <dbReference type="ChEBI" id="CHEBI:60204"/>
        <dbReference type="ChEBI" id="CHEBI:60208"/>
        <dbReference type="ChEBI" id="CHEBI:456216"/>
        <dbReference type="EC" id="2.7.1.167"/>
    </reaction>
</comment>
<dbReference type="InterPro" id="IPR002173">
    <property type="entry name" value="Carboh/pur_kinase_PfkB_CS"/>
</dbReference>
<dbReference type="Gene3D" id="3.40.1190.20">
    <property type="match status" value="1"/>
</dbReference>
<gene>
    <name evidence="16" type="primary">hldE</name>
    <name evidence="19" type="ORF">THII_0091</name>
</gene>
<evidence type="ECO:0000256" key="3">
    <source>
        <dbReference type="ARBA" id="ARBA00004713"/>
    </source>
</evidence>
<comment type="pathway">
    <text evidence="3">Bacterial outer membrane biogenesis; LPS core biosynthesis.</text>
</comment>
<evidence type="ECO:0000256" key="4">
    <source>
        <dbReference type="ARBA" id="ARBA00011738"/>
    </source>
</evidence>
<evidence type="ECO:0000256" key="13">
    <source>
        <dbReference type="ARBA" id="ARBA00052873"/>
    </source>
</evidence>
<dbReference type="NCBIfam" id="NF008454">
    <property type="entry name" value="PRK11316.1"/>
    <property type="match status" value="1"/>
</dbReference>
<dbReference type="KEGG" id="tig:THII_0091"/>
<keyword evidence="20" id="KW-1185">Reference proteome</keyword>
<name>A0A090AAB4_9GAMM</name>
<dbReference type="EMBL" id="AP014633">
    <property type="protein sequence ID" value="BAP54388.1"/>
    <property type="molecule type" value="Genomic_DNA"/>
</dbReference>
<dbReference type="GO" id="GO:0005829">
    <property type="term" value="C:cytosol"/>
    <property type="evidence" value="ECO:0007669"/>
    <property type="project" value="TreeGrafter"/>
</dbReference>
<proteinExistence type="inferred from homology"/>
<dbReference type="InterPro" id="IPR004821">
    <property type="entry name" value="Cyt_trans-like"/>
</dbReference>
<comment type="subunit">
    <text evidence="4 16">Homodimer.</text>
</comment>
<feature type="domain" description="Cytidyltransferase-like" evidence="18">
    <location>
        <begin position="342"/>
        <end position="466"/>
    </location>
</feature>
<keyword evidence="10 16" id="KW-0511">Multifunctional enzyme</keyword>
<comment type="function">
    <text evidence="1 16">Catalyzes the phosphorylation of D-glycero-D-manno-heptose 7-phosphate at the C-1 position to selectively form D-glycero-beta-D-manno-heptose-1,7-bisphosphate.</text>
</comment>
<evidence type="ECO:0000259" key="18">
    <source>
        <dbReference type="Pfam" id="PF01467"/>
    </source>
</evidence>
<dbReference type="EC" id="2.7.1.167" evidence="16"/>
<dbReference type="InterPro" id="IPR014729">
    <property type="entry name" value="Rossmann-like_a/b/a_fold"/>
</dbReference>
<reference evidence="19 20" key="1">
    <citation type="journal article" date="2014" name="ISME J.">
        <title>Ecophysiology of Thioploca ingrica as revealed by the complete genome sequence supplemented with proteomic evidence.</title>
        <authorList>
            <person name="Kojima H."/>
            <person name="Ogura Y."/>
            <person name="Yamamoto N."/>
            <person name="Togashi T."/>
            <person name="Mori H."/>
            <person name="Watanabe T."/>
            <person name="Nemoto F."/>
            <person name="Kurokawa K."/>
            <person name="Hayashi T."/>
            <person name="Fukui M."/>
        </authorList>
    </citation>
    <scope>NUCLEOTIDE SEQUENCE [LARGE SCALE GENOMIC DNA]</scope>
</reference>
<comment type="function">
    <text evidence="2 16">Catalyzes the ADP transfer from ATP to D-glycero-beta-D-manno-heptose 1-phosphate, yielding ADP-D-glycero-beta-D-manno-heptose.</text>
</comment>
<evidence type="ECO:0000256" key="5">
    <source>
        <dbReference type="ARBA" id="ARBA00022679"/>
    </source>
</evidence>
<dbReference type="PANTHER" id="PTHR46969:SF1">
    <property type="entry name" value="BIFUNCTIONAL PROTEIN HLDE"/>
    <property type="match status" value="1"/>
</dbReference>
<evidence type="ECO:0000256" key="2">
    <source>
        <dbReference type="ARBA" id="ARBA00003753"/>
    </source>
</evidence>
<dbReference type="Pfam" id="PF00294">
    <property type="entry name" value="PfkB"/>
    <property type="match status" value="1"/>
</dbReference>
<feature type="region of interest" description="Ribokinase" evidence="16">
    <location>
        <begin position="1"/>
        <end position="316"/>
    </location>
</feature>
<dbReference type="PANTHER" id="PTHR46969">
    <property type="entry name" value="BIFUNCTIONAL PROTEIN HLDE"/>
    <property type="match status" value="1"/>
</dbReference>
<dbReference type="SUPFAM" id="SSF53613">
    <property type="entry name" value="Ribokinase-like"/>
    <property type="match status" value="1"/>
</dbReference>
<dbReference type="InterPro" id="IPR011914">
    <property type="entry name" value="RfaE_dom_II"/>
</dbReference>
<dbReference type="FunFam" id="3.40.50.620:FF:000028">
    <property type="entry name" value="Bifunctional protein HldE"/>
    <property type="match status" value="1"/>
</dbReference>
<dbReference type="NCBIfam" id="TIGR02199">
    <property type="entry name" value="rfaE_dom_II"/>
    <property type="match status" value="1"/>
</dbReference>
<dbReference type="UniPathway" id="UPA00356">
    <property type="reaction ID" value="UER00437"/>
</dbReference>
<keyword evidence="5 16" id="KW-0808">Transferase</keyword>
<comment type="similarity">
    <text evidence="14 16">In the N-terminal section; belongs to the carbohydrate kinase PfkB family.</text>
</comment>
<organism evidence="19 20">
    <name type="scientific">Thioploca ingrica</name>
    <dbReference type="NCBI Taxonomy" id="40754"/>
    <lineage>
        <taxon>Bacteria</taxon>
        <taxon>Pseudomonadati</taxon>
        <taxon>Pseudomonadota</taxon>
        <taxon>Gammaproteobacteria</taxon>
        <taxon>Thiotrichales</taxon>
        <taxon>Thiotrichaceae</taxon>
        <taxon>Thioploca</taxon>
    </lineage>
</organism>
<evidence type="ECO:0000313" key="19">
    <source>
        <dbReference type="EMBL" id="BAP54388.1"/>
    </source>
</evidence>
<dbReference type="InterPro" id="IPR011913">
    <property type="entry name" value="RfaE_dom_I"/>
</dbReference>
<feature type="active site" evidence="16">
    <location>
        <position position="264"/>
    </location>
</feature>
<feature type="binding site" evidence="16">
    <location>
        <begin position="195"/>
        <end position="198"/>
    </location>
    <ligand>
        <name>ATP</name>
        <dbReference type="ChEBI" id="CHEBI:30616"/>
    </ligand>
</feature>
<evidence type="ECO:0000259" key="17">
    <source>
        <dbReference type="Pfam" id="PF00294"/>
    </source>
</evidence>
<dbReference type="CDD" id="cd01172">
    <property type="entry name" value="RfaE_like"/>
    <property type="match status" value="1"/>
</dbReference>
<dbReference type="NCBIfam" id="TIGR00125">
    <property type="entry name" value="cyt_tran_rel"/>
    <property type="match status" value="1"/>
</dbReference>
<dbReference type="OrthoDB" id="9802794at2"/>
<comment type="pathway">
    <text evidence="16">Nucleotide-sugar biosynthesis; ADP-L-glycero-beta-D-manno-heptose biosynthesis; ADP-L-glycero-beta-D-manno-heptose from D-glycero-beta-D-manno-heptose 7-phosphate: step 1/4.</text>
</comment>
<dbReference type="HAMAP" id="MF_01603">
    <property type="entry name" value="HldE"/>
    <property type="match status" value="1"/>
</dbReference>
<dbReference type="InterPro" id="IPR029056">
    <property type="entry name" value="Ribokinase-like"/>
</dbReference>
<dbReference type="Proteomes" id="UP000031623">
    <property type="component" value="Chromosome"/>
</dbReference>
<evidence type="ECO:0000256" key="16">
    <source>
        <dbReference type="HAMAP-Rule" id="MF_01603"/>
    </source>
</evidence>
<evidence type="ECO:0000256" key="7">
    <source>
        <dbReference type="ARBA" id="ARBA00022741"/>
    </source>
</evidence>
<keyword evidence="11 16" id="KW-0119">Carbohydrate metabolism</keyword>
<dbReference type="GO" id="GO:0009244">
    <property type="term" value="P:lipopolysaccharide core region biosynthetic process"/>
    <property type="evidence" value="ECO:0007669"/>
    <property type="project" value="UniProtKB-UniPathway"/>
</dbReference>
<dbReference type="PROSITE" id="PS00583">
    <property type="entry name" value="PFKB_KINASES_1"/>
    <property type="match status" value="1"/>
</dbReference>
<dbReference type="FunFam" id="3.40.1190.20:FF:000002">
    <property type="entry name" value="Bifunctional protein HldE"/>
    <property type="match status" value="1"/>
</dbReference>
<dbReference type="SUPFAM" id="SSF52374">
    <property type="entry name" value="Nucleotidylyl transferase"/>
    <property type="match status" value="1"/>
</dbReference>
<dbReference type="GO" id="GO:0016773">
    <property type="term" value="F:phosphotransferase activity, alcohol group as acceptor"/>
    <property type="evidence" value="ECO:0007669"/>
    <property type="project" value="InterPro"/>
</dbReference>
<feature type="domain" description="Carbohydrate kinase PfkB" evidence="17">
    <location>
        <begin position="12"/>
        <end position="302"/>
    </location>
</feature>
<evidence type="ECO:0000256" key="10">
    <source>
        <dbReference type="ARBA" id="ARBA00023268"/>
    </source>
</evidence>
<dbReference type="InterPro" id="IPR023030">
    <property type="entry name" value="Bifunc_HldE"/>
</dbReference>
<feature type="region of interest" description="Cytidylyltransferase" evidence="16">
    <location>
        <begin position="342"/>
        <end position="477"/>
    </location>
</feature>
<dbReference type="Pfam" id="PF01467">
    <property type="entry name" value="CTP_transf_like"/>
    <property type="match status" value="1"/>
</dbReference>
<dbReference type="STRING" id="40754.THII_0091"/>
<dbReference type="NCBIfam" id="TIGR02198">
    <property type="entry name" value="rfaE_dom_I"/>
    <property type="match status" value="1"/>
</dbReference>
<dbReference type="HOGENOM" id="CLU_021150_2_1_6"/>
<comment type="catalytic activity">
    <reaction evidence="12 16">
        <text>D-glycero-beta-D-manno-heptose 1-phosphate + ATP + H(+) = ADP-D-glycero-beta-D-manno-heptose + diphosphate</text>
        <dbReference type="Rhea" id="RHEA:27465"/>
        <dbReference type="ChEBI" id="CHEBI:15378"/>
        <dbReference type="ChEBI" id="CHEBI:30616"/>
        <dbReference type="ChEBI" id="CHEBI:33019"/>
        <dbReference type="ChEBI" id="CHEBI:59967"/>
        <dbReference type="ChEBI" id="CHEBI:61593"/>
        <dbReference type="EC" id="2.7.7.70"/>
    </reaction>
</comment>
<dbReference type="GO" id="GO:0005524">
    <property type="term" value="F:ATP binding"/>
    <property type="evidence" value="ECO:0007669"/>
    <property type="project" value="UniProtKB-UniRule"/>
</dbReference>
<dbReference type="GO" id="GO:0033786">
    <property type="term" value="F:heptose-1-phosphate adenylyltransferase activity"/>
    <property type="evidence" value="ECO:0007669"/>
    <property type="project" value="UniProtKB-UniRule"/>
</dbReference>
<dbReference type="InterPro" id="IPR011611">
    <property type="entry name" value="PfkB_dom"/>
</dbReference>
<protein>
    <recommendedName>
        <fullName evidence="16">Bifunctional protein HldE</fullName>
    </recommendedName>
    <domain>
        <recommendedName>
            <fullName evidence="16">D-beta-D-heptose 7-phosphate kinase</fullName>
            <ecNumber evidence="16">2.7.1.167</ecNumber>
        </recommendedName>
        <alternativeName>
            <fullName evidence="16">D-beta-D-heptose 7-phosphotransferase</fullName>
        </alternativeName>
        <alternativeName>
            <fullName evidence="16">D-glycero-beta-D-manno-heptose-7-phosphate kinase</fullName>
        </alternativeName>
    </domain>
    <domain>
        <recommendedName>
            <fullName evidence="16">D-beta-D-heptose 1-phosphate adenylyltransferase</fullName>
            <ecNumber evidence="16">2.7.7.70</ecNumber>
        </recommendedName>
        <alternativeName>
            <fullName evidence="16">D-glycero-beta-D-manno-heptose 1-phosphate adenylyltransferase</fullName>
        </alternativeName>
    </domain>
</protein>
<evidence type="ECO:0000256" key="14">
    <source>
        <dbReference type="ARBA" id="ARBA00060955"/>
    </source>
</evidence>
<comment type="similarity">
    <text evidence="15 16">In the C-terminal section; belongs to the cytidylyltransferase family.</text>
</comment>
<keyword evidence="9 16" id="KW-0067">ATP-binding</keyword>